<organism evidence="13 14">
    <name type="scientific">Candidatus Hepatoplasma crinochetorum</name>
    <dbReference type="NCBI Taxonomy" id="295596"/>
    <lineage>
        <taxon>Bacteria</taxon>
        <taxon>Bacillati</taxon>
        <taxon>Mycoplasmatota</taxon>
        <taxon>Mollicutes</taxon>
        <taxon>Candidatus Hepatoplasmataceae</taxon>
        <taxon>Candidatus Hepatoplasma</taxon>
    </lineage>
</organism>
<evidence type="ECO:0000259" key="12">
    <source>
        <dbReference type="SMART" id="SM00662"/>
    </source>
</evidence>
<evidence type="ECO:0000256" key="11">
    <source>
        <dbReference type="HAMAP-Rule" id="MF_00059"/>
    </source>
</evidence>
<dbReference type="EMBL" id="CWGI01000001">
    <property type="protein sequence ID" value="CRX36873.1"/>
    <property type="molecule type" value="Genomic_DNA"/>
</dbReference>
<dbReference type="HAMAP" id="MF_00059">
    <property type="entry name" value="RNApol_bact_RpoA"/>
    <property type="match status" value="1"/>
</dbReference>
<keyword evidence="5 11" id="KW-0808">Transferase</keyword>
<dbReference type="NCBIfam" id="NF003519">
    <property type="entry name" value="PRK05182.2-5"/>
    <property type="match status" value="1"/>
</dbReference>
<dbReference type="Pfam" id="PF01000">
    <property type="entry name" value="RNA_pol_A_bac"/>
    <property type="match status" value="1"/>
</dbReference>
<dbReference type="Pfam" id="PF01193">
    <property type="entry name" value="RNA_pol_L"/>
    <property type="match status" value="1"/>
</dbReference>
<dbReference type="InterPro" id="IPR036603">
    <property type="entry name" value="RBP11-like"/>
</dbReference>
<comment type="subunit">
    <text evidence="11">Homodimer. The RNAP catalytic core consists of 2 alpha, 1 beta, 1 beta' and 1 omega subunit. When a sigma factor is associated with the core the holoenzyme is formed, which can initiate transcription.</text>
</comment>
<proteinExistence type="inferred from homology"/>
<dbReference type="AlphaFoldDB" id="A0A0G7ZMR3"/>
<dbReference type="NCBIfam" id="TIGR02027">
    <property type="entry name" value="rpoA"/>
    <property type="match status" value="1"/>
</dbReference>
<comment type="domain">
    <text evidence="11">The N-terminal domain is essential for RNAP assembly and basal transcription, whereas the C-terminal domain is involved in interaction with transcriptional regulators and with upstream promoter elements.</text>
</comment>
<reference evidence="14" key="1">
    <citation type="submission" date="2015-05" db="EMBL/GenBank/DDBJ databases">
        <authorList>
            <person name="Collingro A."/>
        </authorList>
    </citation>
    <scope>NUCLEOTIDE SEQUENCE [LARGE SCALE GENOMIC DNA]</scope>
    <source>
        <strain evidence="14">Ps</strain>
    </source>
</reference>
<keyword evidence="4 11" id="KW-0240">DNA-directed RNA polymerase</keyword>
<feature type="domain" description="DNA-directed RNA polymerase RpoA/D/Rpb3-type" evidence="12">
    <location>
        <begin position="24"/>
        <end position="240"/>
    </location>
</feature>
<dbReference type="SUPFAM" id="SSF56553">
    <property type="entry name" value="Insert subdomain of RNA polymerase alpha subunit"/>
    <property type="match status" value="1"/>
</dbReference>
<dbReference type="SMART" id="SM00662">
    <property type="entry name" value="RPOLD"/>
    <property type="match status" value="1"/>
</dbReference>
<evidence type="ECO:0000256" key="4">
    <source>
        <dbReference type="ARBA" id="ARBA00022478"/>
    </source>
</evidence>
<name>A0A0G7ZMR3_9MOLU</name>
<dbReference type="Gene3D" id="1.10.150.20">
    <property type="entry name" value="5' to 3' exonuclease, C-terminal subdomain"/>
    <property type="match status" value="1"/>
</dbReference>
<evidence type="ECO:0000256" key="2">
    <source>
        <dbReference type="ARBA" id="ARBA00012418"/>
    </source>
</evidence>
<dbReference type="Gene3D" id="2.170.120.12">
    <property type="entry name" value="DNA-directed RNA polymerase, insert domain"/>
    <property type="match status" value="1"/>
</dbReference>
<dbReference type="InterPro" id="IPR011263">
    <property type="entry name" value="DNA-dir_RNA_pol_RpoA/D/Rpb3"/>
</dbReference>
<dbReference type="GO" id="GO:0003677">
    <property type="term" value="F:DNA binding"/>
    <property type="evidence" value="ECO:0007669"/>
    <property type="project" value="UniProtKB-UniRule"/>
</dbReference>
<evidence type="ECO:0000256" key="8">
    <source>
        <dbReference type="ARBA" id="ARBA00032524"/>
    </source>
</evidence>
<evidence type="ECO:0000313" key="13">
    <source>
        <dbReference type="EMBL" id="CRX36873.1"/>
    </source>
</evidence>
<feature type="region of interest" description="Alpha N-terminal domain (alpha-NTD)" evidence="11">
    <location>
        <begin position="1"/>
        <end position="246"/>
    </location>
</feature>
<evidence type="ECO:0000256" key="1">
    <source>
        <dbReference type="ARBA" id="ARBA00007123"/>
    </source>
</evidence>
<keyword evidence="14" id="KW-1185">Reference proteome</keyword>
<dbReference type="InterPro" id="IPR036643">
    <property type="entry name" value="RNApol_insert_sf"/>
</dbReference>
<dbReference type="Pfam" id="PF03118">
    <property type="entry name" value="RNA_pol_A_CTD"/>
    <property type="match status" value="1"/>
</dbReference>
<dbReference type="InterPro" id="IPR011260">
    <property type="entry name" value="RNAP_asu_C"/>
</dbReference>
<dbReference type="CDD" id="cd06928">
    <property type="entry name" value="RNAP_alpha_NTD"/>
    <property type="match status" value="1"/>
</dbReference>
<dbReference type="InterPro" id="IPR011773">
    <property type="entry name" value="DNA-dir_RpoA"/>
</dbReference>
<evidence type="ECO:0000256" key="10">
    <source>
        <dbReference type="ARBA" id="ARBA00048552"/>
    </source>
</evidence>
<dbReference type="InterPro" id="IPR011262">
    <property type="entry name" value="DNA-dir_RNA_pol_insert"/>
</dbReference>
<sequence>MEKFLKPTFKKIIKNEEQKHNSNIAIFTVEKLEPGFGNTIGVALRRTILSSIPGAASFAINLEGVNHEFQAFSDTYEDVVEIVLNLKNLIIEVDENLIDIDDVYKFNINQREKIITAADIEVPNGFKIINKDLIIANMIEKAKMNMIIYVIYSKGFKTFEENRLFIKDKLGGISNVIAIDSNFSPIERVNIRVDDVNPGESKVFERLTLEVETKGNILPEKVVGAAGSILKNYFRSFDELHEVDLTKNFVEEIEEEEIDSQLQASIETLNLSVRSENALKATGILTIEELIDRPVSALQTIKNLGDKSKNEIIQSVQDLGLSFKSE</sequence>
<gene>
    <name evidence="11" type="primary">rpoA</name>
    <name evidence="13" type="ORF">HEPPS_00720</name>
</gene>
<evidence type="ECO:0000313" key="14">
    <source>
        <dbReference type="Proteomes" id="UP000242141"/>
    </source>
</evidence>
<accession>A0A0G7ZMR3</accession>
<evidence type="ECO:0000256" key="6">
    <source>
        <dbReference type="ARBA" id="ARBA00022695"/>
    </source>
</evidence>
<evidence type="ECO:0000256" key="3">
    <source>
        <dbReference type="ARBA" id="ARBA00015972"/>
    </source>
</evidence>
<dbReference type="GO" id="GO:0046983">
    <property type="term" value="F:protein dimerization activity"/>
    <property type="evidence" value="ECO:0007669"/>
    <property type="project" value="InterPro"/>
</dbReference>
<dbReference type="GO" id="GO:0005737">
    <property type="term" value="C:cytoplasm"/>
    <property type="evidence" value="ECO:0007669"/>
    <property type="project" value="UniProtKB-ARBA"/>
</dbReference>
<dbReference type="GO" id="GO:0000428">
    <property type="term" value="C:DNA-directed RNA polymerase complex"/>
    <property type="evidence" value="ECO:0007669"/>
    <property type="project" value="UniProtKB-KW"/>
</dbReference>
<protein>
    <recommendedName>
        <fullName evidence="3 11">DNA-directed RNA polymerase subunit alpha</fullName>
        <shortName evidence="11">RNAP subunit alpha</shortName>
        <ecNumber evidence="2 11">2.7.7.6</ecNumber>
    </recommendedName>
    <alternativeName>
        <fullName evidence="9 11">RNA polymerase subunit alpha</fullName>
    </alternativeName>
    <alternativeName>
        <fullName evidence="8 11">Transcriptase subunit alpha</fullName>
    </alternativeName>
</protein>
<dbReference type="GO" id="GO:0003899">
    <property type="term" value="F:DNA-directed RNA polymerase activity"/>
    <property type="evidence" value="ECO:0007669"/>
    <property type="project" value="UniProtKB-UniRule"/>
</dbReference>
<comment type="catalytic activity">
    <reaction evidence="10 11">
        <text>RNA(n) + a ribonucleoside 5'-triphosphate = RNA(n+1) + diphosphate</text>
        <dbReference type="Rhea" id="RHEA:21248"/>
        <dbReference type="Rhea" id="RHEA-COMP:14527"/>
        <dbReference type="Rhea" id="RHEA-COMP:17342"/>
        <dbReference type="ChEBI" id="CHEBI:33019"/>
        <dbReference type="ChEBI" id="CHEBI:61557"/>
        <dbReference type="ChEBI" id="CHEBI:140395"/>
        <dbReference type="EC" id="2.7.7.6"/>
    </reaction>
</comment>
<dbReference type="EC" id="2.7.7.6" evidence="2 11"/>
<dbReference type="Gene3D" id="3.30.1360.10">
    <property type="entry name" value="RNA polymerase, RBP11-like subunit"/>
    <property type="match status" value="1"/>
</dbReference>
<feature type="region of interest" description="Alpha C-terminal domain (alpha-CTD)" evidence="11">
    <location>
        <begin position="258"/>
        <end position="326"/>
    </location>
</feature>
<comment type="function">
    <text evidence="11">DNA-dependent RNA polymerase catalyzes the transcription of DNA into RNA using the four ribonucleoside triphosphates as substrates.</text>
</comment>
<dbReference type="Proteomes" id="UP000242141">
    <property type="component" value="Unassembled WGS sequence"/>
</dbReference>
<comment type="similarity">
    <text evidence="1 11">Belongs to the RNA polymerase alpha chain family.</text>
</comment>
<dbReference type="SUPFAM" id="SSF55257">
    <property type="entry name" value="RBP11-like subunits of RNA polymerase"/>
    <property type="match status" value="1"/>
</dbReference>
<keyword evidence="6 11" id="KW-0548">Nucleotidyltransferase</keyword>
<dbReference type="GO" id="GO:0006351">
    <property type="term" value="P:DNA-templated transcription"/>
    <property type="evidence" value="ECO:0007669"/>
    <property type="project" value="UniProtKB-UniRule"/>
</dbReference>
<dbReference type="SUPFAM" id="SSF47789">
    <property type="entry name" value="C-terminal domain of RNA polymerase alpha subunit"/>
    <property type="match status" value="1"/>
</dbReference>
<keyword evidence="7 11" id="KW-0804">Transcription</keyword>
<evidence type="ECO:0000256" key="5">
    <source>
        <dbReference type="ARBA" id="ARBA00022679"/>
    </source>
</evidence>
<evidence type="ECO:0000256" key="7">
    <source>
        <dbReference type="ARBA" id="ARBA00023163"/>
    </source>
</evidence>
<evidence type="ECO:0000256" key="9">
    <source>
        <dbReference type="ARBA" id="ARBA00033070"/>
    </source>
</evidence>